<accession>A0A9X0D270</accession>
<feature type="chain" id="PRO_5040879201" description="Secreted protein" evidence="1">
    <location>
        <begin position="23"/>
        <end position="145"/>
    </location>
</feature>
<feature type="signal peptide" evidence="1">
    <location>
        <begin position="1"/>
        <end position="22"/>
    </location>
</feature>
<organism evidence="2 3">
    <name type="scientific">Desmophyllum pertusum</name>
    <dbReference type="NCBI Taxonomy" id="174260"/>
    <lineage>
        <taxon>Eukaryota</taxon>
        <taxon>Metazoa</taxon>
        <taxon>Cnidaria</taxon>
        <taxon>Anthozoa</taxon>
        <taxon>Hexacorallia</taxon>
        <taxon>Scleractinia</taxon>
        <taxon>Caryophylliina</taxon>
        <taxon>Caryophylliidae</taxon>
        <taxon>Desmophyllum</taxon>
    </lineage>
</organism>
<keyword evidence="1" id="KW-0732">Signal</keyword>
<dbReference type="EMBL" id="MU825887">
    <property type="protein sequence ID" value="KAJ7384462.1"/>
    <property type="molecule type" value="Genomic_DNA"/>
</dbReference>
<name>A0A9X0D270_9CNID</name>
<reference evidence="2" key="1">
    <citation type="submission" date="2023-01" db="EMBL/GenBank/DDBJ databases">
        <title>Genome assembly of the deep-sea coral Lophelia pertusa.</title>
        <authorList>
            <person name="Herrera S."/>
            <person name="Cordes E."/>
        </authorList>
    </citation>
    <scope>NUCLEOTIDE SEQUENCE</scope>
    <source>
        <strain evidence="2">USNM1676648</strain>
        <tissue evidence="2">Polyp</tissue>
    </source>
</reference>
<evidence type="ECO:0000256" key="1">
    <source>
        <dbReference type="SAM" id="SignalP"/>
    </source>
</evidence>
<dbReference type="AlphaFoldDB" id="A0A9X0D270"/>
<gene>
    <name evidence="2" type="ORF">OS493_021878</name>
</gene>
<evidence type="ECO:0008006" key="4">
    <source>
        <dbReference type="Google" id="ProtNLM"/>
    </source>
</evidence>
<keyword evidence="3" id="KW-1185">Reference proteome</keyword>
<comment type="caution">
    <text evidence="2">The sequence shown here is derived from an EMBL/GenBank/DDBJ whole genome shotgun (WGS) entry which is preliminary data.</text>
</comment>
<protein>
    <recommendedName>
        <fullName evidence="4">Secreted protein</fullName>
    </recommendedName>
</protein>
<proteinExistence type="predicted"/>
<evidence type="ECO:0000313" key="3">
    <source>
        <dbReference type="Proteomes" id="UP001163046"/>
    </source>
</evidence>
<sequence length="145" mass="16240">MYLFSAVLALHVFLFQIKTTAPYPATRKVPQESLHVERDHQADELIRSMNVTHHDGQYEVGNTSSHQLLFEHAHVRRARQASGCLISKAVEQCGNDSIVTVTCRARSVTCIQYGGAAPRCVIKKTYYEACRKTFDTECFCEGSTG</sequence>
<dbReference type="Proteomes" id="UP001163046">
    <property type="component" value="Unassembled WGS sequence"/>
</dbReference>
<evidence type="ECO:0000313" key="2">
    <source>
        <dbReference type="EMBL" id="KAJ7384462.1"/>
    </source>
</evidence>